<feature type="non-terminal residue" evidence="7">
    <location>
        <position position="1"/>
    </location>
</feature>
<evidence type="ECO:0000256" key="1">
    <source>
        <dbReference type="ARBA" id="ARBA00022723"/>
    </source>
</evidence>
<sequence>KKKKAKKKKKKKNDNGSNIVKDDARSKKDTDVRNEIDKDSDKDTAKNSSGNVNCKGEAGGVDSGKDASKKGNSKADTKTETENNGNRDAGTSVKDNVGICDSCGNFNADLKRCSQCKNAKYCSKSCQKSAWPLHKKLCKSSSNANTESSRIIGKF</sequence>
<dbReference type="AlphaFoldDB" id="A0A0L8G488"/>
<dbReference type="SUPFAM" id="SSF144232">
    <property type="entry name" value="HIT/MYND zinc finger-like"/>
    <property type="match status" value="1"/>
</dbReference>
<keyword evidence="3" id="KW-0862">Zinc</keyword>
<organism evidence="7">
    <name type="scientific">Octopus bimaculoides</name>
    <name type="common">California two-spotted octopus</name>
    <dbReference type="NCBI Taxonomy" id="37653"/>
    <lineage>
        <taxon>Eukaryota</taxon>
        <taxon>Metazoa</taxon>
        <taxon>Spiralia</taxon>
        <taxon>Lophotrochozoa</taxon>
        <taxon>Mollusca</taxon>
        <taxon>Cephalopoda</taxon>
        <taxon>Coleoidea</taxon>
        <taxon>Octopodiformes</taxon>
        <taxon>Octopoda</taxon>
        <taxon>Incirrata</taxon>
        <taxon>Octopodidae</taxon>
        <taxon>Octopus</taxon>
    </lineage>
</organism>
<feature type="non-terminal residue" evidence="7">
    <location>
        <position position="155"/>
    </location>
</feature>
<feature type="compositionally biased region" description="Basic and acidic residues" evidence="5">
    <location>
        <begin position="63"/>
        <end position="81"/>
    </location>
</feature>
<feature type="compositionally biased region" description="Basic residues" evidence="5">
    <location>
        <begin position="1"/>
        <end position="12"/>
    </location>
</feature>
<feature type="domain" description="MYND-type" evidence="6">
    <location>
        <begin position="100"/>
        <end position="138"/>
    </location>
</feature>
<accession>A0A0L8G488</accession>
<keyword evidence="2 4" id="KW-0863">Zinc-finger</keyword>
<keyword evidence="1" id="KW-0479">Metal-binding</keyword>
<evidence type="ECO:0000259" key="6">
    <source>
        <dbReference type="PROSITE" id="PS50865"/>
    </source>
</evidence>
<evidence type="ECO:0000256" key="2">
    <source>
        <dbReference type="ARBA" id="ARBA00022771"/>
    </source>
</evidence>
<proteinExistence type="predicted"/>
<dbReference type="OrthoDB" id="2519255at2759"/>
<dbReference type="Gene3D" id="6.10.140.2220">
    <property type="match status" value="1"/>
</dbReference>
<dbReference type="EMBL" id="KQ423942">
    <property type="protein sequence ID" value="KOF71857.1"/>
    <property type="molecule type" value="Genomic_DNA"/>
</dbReference>
<evidence type="ECO:0000256" key="4">
    <source>
        <dbReference type="PROSITE-ProRule" id="PRU00134"/>
    </source>
</evidence>
<evidence type="ECO:0000256" key="5">
    <source>
        <dbReference type="SAM" id="MobiDB-lite"/>
    </source>
</evidence>
<dbReference type="STRING" id="37653.A0A0L8G488"/>
<dbReference type="InterPro" id="IPR002893">
    <property type="entry name" value="Znf_MYND"/>
</dbReference>
<name>A0A0L8G488_OCTBM</name>
<dbReference type="PROSITE" id="PS50865">
    <property type="entry name" value="ZF_MYND_2"/>
    <property type="match status" value="1"/>
</dbReference>
<protein>
    <recommendedName>
        <fullName evidence="6">MYND-type domain-containing protein</fullName>
    </recommendedName>
</protein>
<reference evidence="7" key="1">
    <citation type="submission" date="2015-07" db="EMBL/GenBank/DDBJ databases">
        <title>MeaNS - Measles Nucleotide Surveillance Program.</title>
        <authorList>
            <person name="Tran T."/>
            <person name="Druce J."/>
        </authorList>
    </citation>
    <scope>NUCLEOTIDE SEQUENCE</scope>
    <source>
        <strain evidence="7">UCB-OBI-ISO-001</strain>
        <tissue evidence="7">Gonad</tissue>
    </source>
</reference>
<evidence type="ECO:0000256" key="3">
    <source>
        <dbReference type="ARBA" id="ARBA00022833"/>
    </source>
</evidence>
<evidence type="ECO:0000313" key="7">
    <source>
        <dbReference type="EMBL" id="KOF71857.1"/>
    </source>
</evidence>
<dbReference type="GO" id="GO:0008270">
    <property type="term" value="F:zinc ion binding"/>
    <property type="evidence" value="ECO:0007669"/>
    <property type="project" value="UniProtKB-KW"/>
</dbReference>
<dbReference type="Pfam" id="PF01753">
    <property type="entry name" value="zf-MYND"/>
    <property type="match status" value="1"/>
</dbReference>
<feature type="region of interest" description="Disordered" evidence="5">
    <location>
        <begin position="1"/>
        <end position="95"/>
    </location>
</feature>
<gene>
    <name evidence="7" type="ORF">OCBIM_22000386mg</name>
</gene>
<dbReference type="PROSITE" id="PS01360">
    <property type="entry name" value="ZF_MYND_1"/>
    <property type="match status" value="1"/>
</dbReference>
<feature type="compositionally biased region" description="Basic and acidic residues" evidence="5">
    <location>
        <begin position="20"/>
        <end position="45"/>
    </location>
</feature>